<dbReference type="OrthoDB" id="7205479at2"/>
<dbReference type="STRING" id="1147123.SAMN05443428_1144"/>
<reference evidence="3" key="1">
    <citation type="submission" date="2017-02" db="EMBL/GenBank/DDBJ databases">
        <authorList>
            <person name="Varghese N."/>
            <person name="Submissions S."/>
        </authorList>
    </citation>
    <scope>NUCLEOTIDE SEQUENCE [LARGE SCALE GENOMIC DNA]</scope>
    <source>
        <strain evidence="3">USBA 833</strain>
    </source>
</reference>
<gene>
    <name evidence="2" type="ORF">SAMN05443428_1144</name>
</gene>
<keyword evidence="1" id="KW-0472">Membrane</keyword>
<evidence type="ECO:0000256" key="1">
    <source>
        <dbReference type="SAM" id="Phobius"/>
    </source>
</evidence>
<feature type="transmembrane region" description="Helical" evidence="1">
    <location>
        <begin position="9"/>
        <end position="26"/>
    </location>
</feature>
<feature type="transmembrane region" description="Helical" evidence="1">
    <location>
        <begin position="32"/>
        <end position="52"/>
    </location>
</feature>
<accession>A0A1T4XV03</accession>
<keyword evidence="1" id="KW-1133">Transmembrane helix</keyword>
<dbReference type="InterPro" id="IPR007165">
    <property type="entry name" value="Phage_holin_4_2"/>
</dbReference>
<feature type="transmembrane region" description="Helical" evidence="1">
    <location>
        <begin position="90"/>
        <end position="115"/>
    </location>
</feature>
<evidence type="ECO:0000313" key="2">
    <source>
        <dbReference type="EMBL" id="SKA93402.1"/>
    </source>
</evidence>
<evidence type="ECO:0000313" key="3">
    <source>
        <dbReference type="Proteomes" id="UP000190105"/>
    </source>
</evidence>
<dbReference type="AlphaFoldDB" id="A0A1T4XV03"/>
<feature type="transmembrane region" description="Helical" evidence="1">
    <location>
        <begin position="64"/>
        <end position="84"/>
    </location>
</feature>
<dbReference type="Proteomes" id="UP000190105">
    <property type="component" value="Unassembled WGS sequence"/>
</dbReference>
<dbReference type="PANTHER" id="PTHR37309:SF1">
    <property type="entry name" value="SLR0284 PROTEIN"/>
    <property type="match status" value="1"/>
</dbReference>
<dbReference type="RefSeq" id="WP_078696934.1">
    <property type="nucleotide sequence ID" value="NZ_FUYH01000014.1"/>
</dbReference>
<name>A0A1T4XV03_9CLOT</name>
<dbReference type="Pfam" id="PF04020">
    <property type="entry name" value="Phage_holin_4_2"/>
    <property type="match status" value="1"/>
</dbReference>
<protein>
    <submittedName>
        <fullName evidence="2">Putative membrane protein</fullName>
    </submittedName>
</protein>
<dbReference type="PANTHER" id="PTHR37309">
    <property type="entry name" value="SLR0284 PROTEIN"/>
    <property type="match status" value="1"/>
</dbReference>
<organism evidence="2 3">
    <name type="scientific">Caloramator quimbayensis</name>
    <dbReference type="NCBI Taxonomy" id="1147123"/>
    <lineage>
        <taxon>Bacteria</taxon>
        <taxon>Bacillati</taxon>
        <taxon>Bacillota</taxon>
        <taxon>Clostridia</taxon>
        <taxon>Eubacteriales</taxon>
        <taxon>Clostridiaceae</taxon>
        <taxon>Caloramator</taxon>
    </lineage>
</organism>
<sequence>MKSKKKEGFITRTLINAVAIYITAGFVKGVNISGFGAAIVASVVLGLVNAVIRPILILLSLPINIITLGLFTFIINGVSLLFVSTATSGFYISSLSSAVIASFIISIISSIISFLI</sequence>
<keyword evidence="1" id="KW-0812">Transmembrane</keyword>
<proteinExistence type="predicted"/>
<keyword evidence="3" id="KW-1185">Reference proteome</keyword>
<dbReference type="EMBL" id="FUYH01000014">
    <property type="protein sequence ID" value="SKA93402.1"/>
    <property type="molecule type" value="Genomic_DNA"/>
</dbReference>